<name>A0A4P1QXL2_LUPAN</name>
<accession>A0A4P1QXL2</accession>
<protein>
    <submittedName>
        <fullName evidence="1">Uncharacterized protein</fullName>
    </submittedName>
</protein>
<reference evidence="1 2" key="1">
    <citation type="journal article" date="2017" name="Plant Biotechnol. J.">
        <title>A comprehensive draft genome sequence for lupin (Lupinus angustifolius), an emerging health food: insights into plant-microbe interactions and legume evolution.</title>
        <authorList>
            <person name="Hane J.K."/>
            <person name="Ming Y."/>
            <person name="Kamphuis L.G."/>
            <person name="Nelson M.N."/>
            <person name="Garg G."/>
            <person name="Atkins C.A."/>
            <person name="Bayer P.E."/>
            <person name="Bravo A."/>
            <person name="Bringans S."/>
            <person name="Cannon S."/>
            <person name="Edwards D."/>
            <person name="Foley R."/>
            <person name="Gao L.L."/>
            <person name="Harrison M.J."/>
            <person name="Huang W."/>
            <person name="Hurgobin B."/>
            <person name="Li S."/>
            <person name="Liu C.W."/>
            <person name="McGrath A."/>
            <person name="Morahan G."/>
            <person name="Murray J."/>
            <person name="Weller J."/>
            <person name="Jian J."/>
            <person name="Singh K.B."/>
        </authorList>
    </citation>
    <scope>NUCLEOTIDE SEQUENCE [LARGE SCALE GENOMIC DNA]</scope>
    <source>
        <strain evidence="2">cv. Tanjil</strain>
        <tissue evidence="1">Whole plant</tissue>
    </source>
</reference>
<evidence type="ECO:0000313" key="1">
    <source>
        <dbReference type="EMBL" id="OIV97307.1"/>
    </source>
</evidence>
<evidence type="ECO:0000313" key="2">
    <source>
        <dbReference type="Proteomes" id="UP000188354"/>
    </source>
</evidence>
<proteinExistence type="predicted"/>
<keyword evidence="2" id="KW-1185">Reference proteome</keyword>
<gene>
    <name evidence="1" type="ORF">TanjilG_07059</name>
</gene>
<dbReference type="AlphaFoldDB" id="A0A4P1QXL2"/>
<dbReference type="Proteomes" id="UP000188354">
    <property type="component" value="Chromosome LG15"/>
</dbReference>
<sequence length="195" mass="21794">MDIVPALPPPPPRHRYQSRYDFTIRMTLPVTITVASATTSSINFPITFNITPTSIYTTPYFYDPIETTRIGYQNQSLPNGVLGLIHPFGCLILPTIITVHTNTIVFNINISVSGHIHISPLPNTTGIVAAPDINALTHNMLVTLPFILTVPIVFVNNTTIVICIWINNDNIYVCSNICKETFDYLAFITFARIFR</sequence>
<dbReference type="Gramene" id="OIV97307">
    <property type="protein sequence ID" value="OIV97307"/>
    <property type="gene ID" value="TanjilG_07059"/>
</dbReference>
<organism evidence="1 2">
    <name type="scientific">Lupinus angustifolius</name>
    <name type="common">Narrow-leaved blue lupine</name>
    <dbReference type="NCBI Taxonomy" id="3871"/>
    <lineage>
        <taxon>Eukaryota</taxon>
        <taxon>Viridiplantae</taxon>
        <taxon>Streptophyta</taxon>
        <taxon>Embryophyta</taxon>
        <taxon>Tracheophyta</taxon>
        <taxon>Spermatophyta</taxon>
        <taxon>Magnoliopsida</taxon>
        <taxon>eudicotyledons</taxon>
        <taxon>Gunneridae</taxon>
        <taxon>Pentapetalae</taxon>
        <taxon>rosids</taxon>
        <taxon>fabids</taxon>
        <taxon>Fabales</taxon>
        <taxon>Fabaceae</taxon>
        <taxon>Papilionoideae</taxon>
        <taxon>50 kb inversion clade</taxon>
        <taxon>genistoids sensu lato</taxon>
        <taxon>core genistoids</taxon>
        <taxon>Genisteae</taxon>
        <taxon>Lupinus</taxon>
    </lineage>
</organism>
<dbReference type="EMBL" id="CM007375">
    <property type="protein sequence ID" value="OIV97307.1"/>
    <property type="molecule type" value="Genomic_DNA"/>
</dbReference>